<dbReference type="InterPro" id="IPR036390">
    <property type="entry name" value="WH_DNA-bd_sf"/>
</dbReference>
<keyword evidence="1" id="KW-0805">Transcription regulation</keyword>
<feature type="domain" description="IclR-ED" evidence="5">
    <location>
        <begin position="72"/>
        <end position="257"/>
    </location>
</feature>
<evidence type="ECO:0000313" key="7">
    <source>
        <dbReference type="Proteomes" id="UP001170481"/>
    </source>
</evidence>
<feature type="domain" description="HTH iclR-type" evidence="4">
    <location>
        <begin position="10"/>
        <end position="71"/>
    </location>
</feature>
<dbReference type="Proteomes" id="UP001170481">
    <property type="component" value="Unassembled WGS sequence"/>
</dbReference>
<dbReference type="PROSITE" id="PS51078">
    <property type="entry name" value="ICLR_ED"/>
    <property type="match status" value="1"/>
</dbReference>
<comment type="caution">
    <text evidence="6">The sequence shown here is derived from an EMBL/GenBank/DDBJ whole genome shotgun (WGS) entry which is preliminary data.</text>
</comment>
<dbReference type="InterPro" id="IPR029016">
    <property type="entry name" value="GAF-like_dom_sf"/>
</dbReference>
<dbReference type="PROSITE" id="PS51077">
    <property type="entry name" value="HTH_ICLR"/>
    <property type="match status" value="1"/>
</dbReference>
<dbReference type="GO" id="GO:0003677">
    <property type="term" value="F:DNA binding"/>
    <property type="evidence" value="ECO:0007669"/>
    <property type="project" value="UniProtKB-KW"/>
</dbReference>
<evidence type="ECO:0000256" key="3">
    <source>
        <dbReference type="ARBA" id="ARBA00023163"/>
    </source>
</evidence>
<name>A0AAP4TWC5_9GAMM</name>
<evidence type="ECO:0000256" key="2">
    <source>
        <dbReference type="ARBA" id="ARBA00023125"/>
    </source>
</evidence>
<dbReference type="EMBL" id="JAUORK010000002">
    <property type="protein sequence ID" value="MDO6670964.1"/>
    <property type="molecule type" value="Genomic_DNA"/>
</dbReference>
<dbReference type="GO" id="GO:0003700">
    <property type="term" value="F:DNA-binding transcription factor activity"/>
    <property type="evidence" value="ECO:0007669"/>
    <property type="project" value="TreeGrafter"/>
</dbReference>
<dbReference type="Gene3D" id="1.10.10.10">
    <property type="entry name" value="Winged helix-like DNA-binding domain superfamily/Winged helix DNA-binding domain"/>
    <property type="match status" value="1"/>
</dbReference>
<dbReference type="AlphaFoldDB" id="A0AAP4TWC5"/>
<dbReference type="InterPro" id="IPR036388">
    <property type="entry name" value="WH-like_DNA-bd_sf"/>
</dbReference>
<dbReference type="InterPro" id="IPR014757">
    <property type="entry name" value="Tscrpt_reg_IclR_C"/>
</dbReference>
<dbReference type="SMART" id="SM00346">
    <property type="entry name" value="HTH_ICLR"/>
    <property type="match status" value="1"/>
</dbReference>
<dbReference type="Pfam" id="PF09339">
    <property type="entry name" value="HTH_IclR"/>
    <property type="match status" value="1"/>
</dbReference>
<dbReference type="GO" id="GO:0045892">
    <property type="term" value="P:negative regulation of DNA-templated transcription"/>
    <property type="evidence" value="ECO:0007669"/>
    <property type="project" value="TreeGrafter"/>
</dbReference>
<keyword evidence="2 6" id="KW-0238">DNA-binding</keyword>
<dbReference type="Gene3D" id="3.30.450.40">
    <property type="match status" value="1"/>
</dbReference>
<evidence type="ECO:0000259" key="5">
    <source>
        <dbReference type="PROSITE" id="PS51078"/>
    </source>
</evidence>
<gene>
    <name evidence="6" type="primary">kdgR</name>
    <name evidence="6" type="ORF">Q4535_02415</name>
</gene>
<accession>A0AAP4TWC5</accession>
<organism evidence="6 7">
    <name type="scientific">Cobetia amphilecti</name>
    <dbReference type="NCBI Taxonomy" id="1055104"/>
    <lineage>
        <taxon>Bacteria</taxon>
        <taxon>Pseudomonadati</taxon>
        <taxon>Pseudomonadota</taxon>
        <taxon>Gammaproteobacteria</taxon>
        <taxon>Oceanospirillales</taxon>
        <taxon>Halomonadaceae</taxon>
        <taxon>Cobetia</taxon>
    </lineage>
</organism>
<evidence type="ECO:0000256" key="1">
    <source>
        <dbReference type="ARBA" id="ARBA00023015"/>
    </source>
</evidence>
<reference evidence="6" key="1">
    <citation type="submission" date="2023-07" db="EMBL/GenBank/DDBJ databases">
        <title>Genome content predicts the carbon catabolic preferences of heterotrophic bacteria.</title>
        <authorList>
            <person name="Gralka M."/>
        </authorList>
    </citation>
    <scope>NUCLEOTIDE SEQUENCE</scope>
    <source>
        <strain evidence="6">C2R13</strain>
    </source>
</reference>
<evidence type="ECO:0000259" key="4">
    <source>
        <dbReference type="PROSITE" id="PS51077"/>
    </source>
</evidence>
<keyword evidence="3" id="KW-0804">Transcription</keyword>
<sequence>MTSEAKVDNVTAVMKAMAVLEGLDIDHESSLAELSQRAMMSKSTAYRFLQTLKNLGYVAQEPESEKYRLTMKAFVLGSSALGNMSLIKMADPDMAALSTLTREAVHLGTLDMATGEIVYVHKYNSHFNLCMNTRIGDRCPAHTTAMGKALMSRMSDAQLEHLLTLQPLEPRTERTLTSRQALDEQLAQARQSGLAEDLEEMDAGVCCFATPILDHTGKAIAALSMSIPTIRYHQDVTLEYKKILCESGRNISANLGWKPSHEHAHG</sequence>
<evidence type="ECO:0000313" key="6">
    <source>
        <dbReference type="EMBL" id="MDO6670964.1"/>
    </source>
</evidence>
<protein>
    <submittedName>
        <fullName evidence="6">DNA-binding transcriptional regulator KdgR</fullName>
    </submittedName>
</protein>
<dbReference type="SUPFAM" id="SSF55781">
    <property type="entry name" value="GAF domain-like"/>
    <property type="match status" value="1"/>
</dbReference>
<dbReference type="InterPro" id="IPR050707">
    <property type="entry name" value="HTH_MetabolicPath_Reg"/>
</dbReference>
<proteinExistence type="predicted"/>
<dbReference type="PANTHER" id="PTHR30136">
    <property type="entry name" value="HELIX-TURN-HELIX TRANSCRIPTIONAL REGULATOR, ICLR FAMILY"/>
    <property type="match status" value="1"/>
</dbReference>
<dbReference type="InterPro" id="IPR005471">
    <property type="entry name" value="Tscrpt_reg_IclR_N"/>
</dbReference>
<dbReference type="Pfam" id="PF01614">
    <property type="entry name" value="IclR_C"/>
    <property type="match status" value="1"/>
</dbReference>
<dbReference type="NCBIfam" id="NF011671">
    <property type="entry name" value="PRK15090.1"/>
    <property type="match status" value="1"/>
</dbReference>
<dbReference type="RefSeq" id="WP_303592808.1">
    <property type="nucleotide sequence ID" value="NZ_JAUORK010000002.1"/>
</dbReference>
<dbReference type="PANTHER" id="PTHR30136:SF7">
    <property type="entry name" value="HTH-TYPE TRANSCRIPTIONAL REGULATOR KDGR-RELATED"/>
    <property type="match status" value="1"/>
</dbReference>
<dbReference type="SUPFAM" id="SSF46785">
    <property type="entry name" value="Winged helix' DNA-binding domain"/>
    <property type="match status" value="1"/>
</dbReference>